<feature type="non-terminal residue" evidence="2">
    <location>
        <position position="57"/>
    </location>
</feature>
<accession>A0A0C9W6S0</accession>
<evidence type="ECO:0000256" key="1">
    <source>
        <dbReference type="SAM" id="SignalP"/>
    </source>
</evidence>
<dbReference type="AlphaFoldDB" id="A0A0C9W6S0"/>
<feature type="chain" id="PRO_5007394521" evidence="1">
    <location>
        <begin position="20"/>
        <end position="57"/>
    </location>
</feature>
<feature type="signal peptide" evidence="1">
    <location>
        <begin position="1"/>
        <end position="19"/>
    </location>
</feature>
<dbReference type="Proteomes" id="UP000053820">
    <property type="component" value="Unassembled WGS sequence"/>
</dbReference>
<keyword evidence="4" id="KW-1185">Reference proteome</keyword>
<gene>
    <name evidence="3" type="ORF">HYDPIDRAFT_116984</name>
    <name evidence="2" type="ORF">HYDPIDRAFT_119473</name>
</gene>
<dbReference type="EMBL" id="KN839933">
    <property type="protein sequence ID" value="KIJ58501.1"/>
    <property type="molecule type" value="Genomic_DNA"/>
</dbReference>
<dbReference type="EMBL" id="KN839871">
    <property type="protein sequence ID" value="KIJ60496.1"/>
    <property type="molecule type" value="Genomic_DNA"/>
</dbReference>
<protein>
    <submittedName>
        <fullName evidence="2">Uncharacterized protein</fullName>
    </submittedName>
</protein>
<reference evidence="2 4" key="1">
    <citation type="submission" date="2014-04" db="EMBL/GenBank/DDBJ databases">
        <title>Evolutionary Origins and Diversification of the Mycorrhizal Mutualists.</title>
        <authorList>
            <consortium name="DOE Joint Genome Institute"/>
            <consortium name="Mycorrhizal Genomics Consortium"/>
            <person name="Kohler A."/>
            <person name="Kuo A."/>
            <person name="Nagy L.G."/>
            <person name="Floudas D."/>
            <person name="Copeland A."/>
            <person name="Barry K.W."/>
            <person name="Cichocki N."/>
            <person name="Veneault-Fourrey C."/>
            <person name="LaButti K."/>
            <person name="Lindquist E.A."/>
            <person name="Lipzen A."/>
            <person name="Lundell T."/>
            <person name="Morin E."/>
            <person name="Murat C."/>
            <person name="Riley R."/>
            <person name="Ohm R."/>
            <person name="Sun H."/>
            <person name="Tunlid A."/>
            <person name="Henrissat B."/>
            <person name="Grigoriev I.V."/>
            <person name="Hibbett D.S."/>
            <person name="Martin F."/>
        </authorList>
    </citation>
    <scope>NUCLEOTIDE SEQUENCE [LARGE SCALE GENOMIC DNA]</scope>
    <source>
        <strain evidence="2 4">MD-312</strain>
    </source>
</reference>
<proteinExistence type="predicted"/>
<keyword evidence="1" id="KW-0732">Signal</keyword>
<evidence type="ECO:0000313" key="2">
    <source>
        <dbReference type="EMBL" id="KIJ58501.1"/>
    </source>
</evidence>
<dbReference type="HOGENOM" id="CLU_3002010_0_0_1"/>
<sequence length="57" mass="6055">MKALGALVALVLAGTAVRAKLRGRKRLPLPPGPPGHWLFGNALPRAKYDLLALDLSL</sequence>
<evidence type="ECO:0000313" key="4">
    <source>
        <dbReference type="Proteomes" id="UP000053820"/>
    </source>
</evidence>
<organism evidence="2 4">
    <name type="scientific">Hydnomerulius pinastri MD-312</name>
    <dbReference type="NCBI Taxonomy" id="994086"/>
    <lineage>
        <taxon>Eukaryota</taxon>
        <taxon>Fungi</taxon>
        <taxon>Dikarya</taxon>
        <taxon>Basidiomycota</taxon>
        <taxon>Agaricomycotina</taxon>
        <taxon>Agaricomycetes</taxon>
        <taxon>Agaricomycetidae</taxon>
        <taxon>Boletales</taxon>
        <taxon>Boletales incertae sedis</taxon>
        <taxon>Leucogyrophana</taxon>
    </lineage>
</organism>
<name>A0A0C9W6S0_9AGAM</name>
<evidence type="ECO:0000313" key="3">
    <source>
        <dbReference type="EMBL" id="KIJ60496.1"/>
    </source>
</evidence>